<gene>
    <name evidence="2" type="ORF">FHU10_4374</name>
</gene>
<dbReference type="AlphaFoldDB" id="A0A542D2E2"/>
<keyword evidence="1" id="KW-0812">Transmembrane</keyword>
<keyword evidence="1" id="KW-0472">Membrane</keyword>
<reference evidence="2" key="1">
    <citation type="submission" date="2019-06" db="EMBL/GenBank/DDBJ databases">
        <authorList>
            <person name="Deangelis K."/>
            <person name="Huntemann M."/>
            <person name="Clum A."/>
            <person name="Pillay M."/>
            <person name="Palaniappan K."/>
            <person name="Varghese N."/>
            <person name="Mikhailova N."/>
            <person name="Stamatis D."/>
            <person name="Reddy T."/>
            <person name="Daum C."/>
            <person name="Shapiro N."/>
            <person name="Ivanova N."/>
            <person name="Kyrpides N."/>
            <person name="Woyke T."/>
        </authorList>
    </citation>
    <scope>NUCLEOTIDE SEQUENCE [LARGE SCALE GENOMIC DNA]</scope>
    <source>
        <strain evidence="2">128R</strain>
    </source>
</reference>
<keyword evidence="1" id="KW-1133">Transmembrane helix</keyword>
<evidence type="ECO:0000313" key="2">
    <source>
        <dbReference type="EMBL" id="TVZ71733.1"/>
    </source>
</evidence>
<organism evidence="2">
    <name type="scientific">Serratia fonticola</name>
    <dbReference type="NCBI Taxonomy" id="47917"/>
    <lineage>
        <taxon>Bacteria</taxon>
        <taxon>Pseudomonadati</taxon>
        <taxon>Pseudomonadota</taxon>
        <taxon>Gammaproteobacteria</taxon>
        <taxon>Enterobacterales</taxon>
        <taxon>Yersiniaceae</taxon>
        <taxon>Serratia</taxon>
    </lineage>
</organism>
<reference evidence="2" key="2">
    <citation type="submission" date="2019-08" db="EMBL/GenBank/DDBJ databases">
        <title>Investigation of anaerobic lignin degradation for improved lignocellulosic biofuels.</title>
        <authorList>
            <person name="Deangelis K.PhD."/>
        </authorList>
    </citation>
    <scope>NUCLEOTIDE SEQUENCE [LARGE SCALE GENOMIC DNA]</scope>
    <source>
        <strain evidence="2">128R</strain>
    </source>
</reference>
<proteinExistence type="predicted"/>
<feature type="transmembrane region" description="Helical" evidence="1">
    <location>
        <begin position="13"/>
        <end position="35"/>
    </location>
</feature>
<name>A0A542D2E2_SERFO</name>
<sequence length="44" mass="4825">MMGMLSDGLAEEIYTRMVVGEGLFVTAFLTLRAALKRVVSRCST</sequence>
<protein>
    <submittedName>
        <fullName evidence="2">Uncharacterized protein</fullName>
    </submittedName>
</protein>
<comment type="caution">
    <text evidence="2">The sequence shown here is derived from an EMBL/GenBank/DDBJ whole genome shotgun (WGS) entry which is preliminary data.</text>
</comment>
<accession>A0A542D2E2</accession>
<evidence type="ECO:0000256" key="1">
    <source>
        <dbReference type="SAM" id="Phobius"/>
    </source>
</evidence>
<dbReference type="EMBL" id="VISQ01000001">
    <property type="protein sequence ID" value="TVZ71733.1"/>
    <property type="molecule type" value="Genomic_DNA"/>
</dbReference>